<evidence type="ECO:0000313" key="2">
    <source>
        <dbReference type="Proteomes" id="UP001163056"/>
    </source>
</evidence>
<comment type="caution">
    <text evidence="1">The sequence shown here is derived from an EMBL/GenBank/DDBJ whole genome shotgun (WGS) entry which is preliminary data.</text>
</comment>
<dbReference type="EMBL" id="JAREJI010000005">
    <property type="protein sequence ID" value="MDE8769959.1"/>
    <property type="molecule type" value="Genomic_DNA"/>
</dbReference>
<dbReference type="RefSeq" id="WP_088498839.1">
    <property type="nucleotide sequence ID" value="NZ_CP181870.1"/>
</dbReference>
<reference evidence="1 2" key="1">
    <citation type="submission" date="2023-03" db="EMBL/GenBank/DDBJ databases">
        <title>WGS of NDM-producing Providencia thailandensis from Ukrainian patients.</title>
        <authorList>
            <person name="Zabicka D."/>
            <person name="Izdebski R."/>
            <person name="Urbanowicz P."/>
            <person name="Biedrzycka M."/>
            <person name="Guzek A."/>
            <person name="Gniadkowski M."/>
        </authorList>
    </citation>
    <scope>NUCLEOTIDE SEQUENCE [LARGE SCALE GENOMIC DNA]</scope>
    <source>
        <strain evidence="1 2">8015-22</strain>
    </source>
</reference>
<name>A0AAJ1JI73_PROST</name>
<sequence>MSLFKKDVTNRVIQNIIIERLKTDISINRDEIIDIIISKNSFLFKEIEHENGIEWVIGNMVDWFSASYTLKKLPADFLEDYEKVKMKSKGRYISCFQLKK</sequence>
<gene>
    <name evidence="1" type="ORF">PZS58_10525</name>
</gene>
<protein>
    <submittedName>
        <fullName evidence="1">Uncharacterized protein</fullName>
    </submittedName>
</protein>
<dbReference type="AlphaFoldDB" id="A0AAJ1JI73"/>
<dbReference type="Proteomes" id="UP001163056">
    <property type="component" value="Unassembled WGS sequence"/>
</dbReference>
<organism evidence="1 2">
    <name type="scientific">Providencia stuartii</name>
    <dbReference type="NCBI Taxonomy" id="588"/>
    <lineage>
        <taxon>Bacteria</taxon>
        <taxon>Pseudomonadati</taxon>
        <taxon>Pseudomonadota</taxon>
        <taxon>Gammaproteobacteria</taxon>
        <taxon>Enterobacterales</taxon>
        <taxon>Morganellaceae</taxon>
        <taxon>Providencia</taxon>
    </lineage>
</organism>
<accession>A0AAJ1JI73</accession>
<proteinExistence type="predicted"/>
<evidence type="ECO:0000313" key="1">
    <source>
        <dbReference type="EMBL" id="MDE8769959.1"/>
    </source>
</evidence>